<dbReference type="RefSeq" id="WP_331374785.1">
    <property type="nucleotide sequence ID" value="NZ_CP133148.1"/>
</dbReference>
<evidence type="ECO:0000313" key="3">
    <source>
        <dbReference type="Proteomes" id="UP001432360"/>
    </source>
</evidence>
<sequence length="74" mass="7951">MARPPGERLNGRDTSAVASWGDRDPMRDLLLALTGAVKADRPVRQRMNDQGGGADRHVDLTREVAAGAKSRLLG</sequence>
<feature type="region of interest" description="Disordered" evidence="1">
    <location>
        <begin position="1"/>
        <end position="21"/>
    </location>
</feature>
<gene>
    <name evidence="2" type="ORF">RB548_10080</name>
</gene>
<evidence type="ECO:0000256" key="1">
    <source>
        <dbReference type="SAM" id="MobiDB-lite"/>
    </source>
</evidence>
<keyword evidence="3" id="KW-1185">Reference proteome</keyword>
<evidence type="ECO:0000313" key="2">
    <source>
        <dbReference type="EMBL" id="WVT05710.1"/>
    </source>
</evidence>
<dbReference type="EMBL" id="CP133148">
    <property type="protein sequence ID" value="WVT05710.1"/>
    <property type="molecule type" value="Genomic_DNA"/>
</dbReference>
<dbReference type="Proteomes" id="UP001432360">
    <property type="component" value="Chromosome"/>
</dbReference>
<name>A0ABZ2BHN6_9HYPH</name>
<reference evidence="2" key="1">
    <citation type="submission" date="2023-08" db="EMBL/GenBank/DDBJ databases">
        <title>Complete genome sequence of Sinorhizobium chiapanecum ITTG S70 isolated from Acaciella angustissima nodules in Chiapas-Mexico.</title>
        <authorList>
            <person name="Rincon-Rosales R."/>
            <person name="Rogel M.A."/>
            <person name="Rincon-Medina C.I."/>
            <person name="Guerrero G."/>
            <person name="Manzano-Gomez L.A."/>
            <person name="Lopez-Lopez A."/>
            <person name="Rincon Molina F.A."/>
            <person name="Martinez-Romero E."/>
        </authorList>
    </citation>
    <scope>NUCLEOTIDE SEQUENCE</scope>
    <source>
        <strain evidence="2">ITTG S70</strain>
    </source>
</reference>
<proteinExistence type="predicted"/>
<organism evidence="2 3">
    <name type="scientific">Sinorhizobium chiapasense</name>
    <dbReference type="NCBI Taxonomy" id="501572"/>
    <lineage>
        <taxon>Bacteria</taxon>
        <taxon>Pseudomonadati</taxon>
        <taxon>Pseudomonadota</taxon>
        <taxon>Alphaproteobacteria</taxon>
        <taxon>Hyphomicrobiales</taxon>
        <taxon>Rhizobiaceae</taxon>
        <taxon>Sinorhizobium/Ensifer group</taxon>
        <taxon>Sinorhizobium</taxon>
    </lineage>
</organism>
<protein>
    <submittedName>
        <fullName evidence="2">Uncharacterized protein</fullName>
    </submittedName>
</protein>
<feature type="compositionally biased region" description="Basic and acidic residues" evidence="1">
    <location>
        <begin position="1"/>
        <end position="11"/>
    </location>
</feature>
<feature type="region of interest" description="Disordered" evidence="1">
    <location>
        <begin position="44"/>
        <end position="74"/>
    </location>
</feature>
<accession>A0ABZ2BHN6</accession>